<dbReference type="FunFam" id="3.40.605.10:FF:000005">
    <property type="entry name" value="Succinate-semialdehyde dehydrogenase I"/>
    <property type="match status" value="1"/>
</dbReference>
<reference evidence="8" key="2">
    <citation type="submission" date="2025-08" db="UniProtKB">
        <authorList>
            <consortium name="RefSeq"/>
        </authorList>
    </citation>
    <scope>IDENTIFICATION</scope>
    <source>
        <strain evidence="8">S238N-H82</strain>
        <tissue evidence="8">Testes</tissue>
    </source>
</reference>
<dbReference type="InterPro" id="IPR016162">
    <property type="entry name" value="Ald_DH_N"/>
</dbReference>
<dbReference type="CDD" id="cd07103">
    <property type="entry name" value="ALDH_F5_SSADH_GabD"/>
    <property type="match status" value="1"/>
</dbReference>
<evidence type="ECO:0000313" key="7">
    <source>
        <dbReference type="Proteomes" id="UP000001554"/>
    </source>
</evidence>
<dbReference type="RefSeq" id="XP_035671039.1">
    <property type="nucleotide sequence ID" value="XM_035815146.1"/>
</dbReference>
<evidence type="ECO:0000256" key="2">
    <source>
        <dbReference type="ARBA" id="ARBA00013051"/>
    </source>
</evidence>
<evidence type="ECO:0000256" key="4">
    <source>
        <dbReference type="ARBA" id="ARBA00023002"/>
    </source>
</evidence>
<dbReference type="EC" id="1.2.1.24" evidence="2"/>
<dbReference type="OMA" id="IGELFCK"/>
<feature type="domain" description="Aldehyde dehydrogenase" evidence="6">
    <location>
        <begin position="452"/>
        <end position="605"/>
    </location>
</feature>
<evidence type="ECO:0000313" key="8">
    <source>
        <dbReference type="RefSeq" id="XP_035671039.1"/>
    </source>
</evidence>
<dbReference type="Proteomes" id="UP000001554">
    <property type="component" value="Chromosome 3"/>
</dbReference>
<evidence type="ECO:0000259" key="6">
    <source>
        <dbReference type="Pfam" id="PF00171"/>
    </source>
</evidence>
<evidence type="ECO:0000256" key="5">
    <source>
        <dbReference type="ARBA" id="ARBA00030806"/>
    </source>
</evidence>
<dbReference type="SUPFAM" id="SSF53720">
    <property type="entry name" value="ALDH-like"/>
    <property type="match status" value="1"/>
</dbReference>
<accession>A0A9J7KWU4</accession>
<name>A0A9J7KWU4_BRAFL</name>
<evidence type="ECO:0000256" key="1">
    <source>
        <dbReference type="ARBA" id="ARBA00009986"/>
    </source>
</evidence>
<dbReference type="AlphaFoldDB" id="A0A9J7KWU4"/>
<keyword evidence="4" id="KW-0560">Oxidoreductase</keyword>
<dbReference type="FunFam" id="3.40.605.10:FF:000026">
    <property type="entry name" value="Aldehyde dehydrogenase, putative"/>
    <property type="match status" value="1"/>
</dbReference>
<dbReference type="GO" id="GO:0005739">
    <property type="term" value="C:mitochondrion"/>
    <property type="evidence" value="ECO:0000318"/>
    <property type="project" value="GO_Central"/>
</dbReference>
<evidence type="ECO:0000256" key="3">
    <source>
        <dbReference type="ARBA" id="ARBA00019842"/>
    </source>
</evidence>
<keyword evidence="7" id="KW-1185">Reference proteome</keyword>
<dbReference type="InterPro" id="IPR016161">
    <property type="entry name" value="Ald_DH/histidinol_DH"/>
</dbReference>
<dbReference type="GO" id="GO:0004777">
    <property type="term" value="F:succinate-semialdehyde dehydrogenase (NAD+) activity"/>
    <property type="evidence" value="ECO:0000318"/>
    <property type="project" value="GO_Central"/>
</dbReference>
<dbReference type="Pfam" id="PF00171">
    <property type="entry name" value="Aldedh"/>
    <property type="match status" value="2"/>
</dbReference>
<dbReference type="PANTHER" id="PTHR43353">
    <property type="entry name" value="SUCCINATE-SEMIALDEHYDE DEHYDROGENASE, MITOCHONDRIAL"/>
    <property type="match status" value="1"/>
</dbReference>
<feature type="domain" description="Aldehyde dehydrogenase" evidence="6">
    <location>
        <begin position="57"/>
        <end position="383"/>
    </location>
</feature>
<sequence>MVLLRWTLTRTYLTSIGKTYSNSLRSAIPSSQRGIAFTMAKSYSSLLKDQAYVGGQWVSAASGETFQVTNPSSGEVLGSVPDMNAGDATKAIKIAYDAFQTWRETTAKERSLLLRRWFELIVEKKDTLAELLTVENGKPVAESLGEVNYAAVFLEWFAEEARRTYGDTIPAPAKSKRIVVVHQPVGVASMITPWNFPYAMVTRKAGAALAAGCTVVLKPSEETPLTTLAIVDLAHQAGIPAGVFNVVTCSRKNVEAVGKTLCTDPLVAKISFTGSTAVGKVLLKWGADTVKKASMELGGHAPFVVFDSADVDAAVQGAMVSKFRYMGQTCVCANRFLVQEGVYDAFCAKLEAAMAAQLKVGDGLDKGNTQGPLINTKAVEKVGTNTQGPLINTKAVEKVGTNTQGPLINTKAVEKVGTNTQGPLINTKAVEKVGTYTQGPLINTKAVEKVGTNTQGPLINTKAVEKVEAQILDAVSKGATVMTGGKRHALGGTFFEPTLLKGVTTDMLCTQQETFGPVAPVIKFKTEEEAVTIANSARVGLAGYFFSNNIGQIWRVAERMEVGMVGVNEGLVSMVEAPFGGVKESGIGVEGSKYGIHEYLNVKYICFGGV</sequence>
<reference evidence="7" key="1">
    <citation type="journal article" date="2020" name="Nat. Ecol. Evol.">
        <title>Deeply conserved synteny resolves early events in vertebrate evolution.</title>
        <authorList>
            <person name="Simakov O."/>
            <person name="Marletaz F."/>
            <person name="Yue J.X."/>
            <person name="O'Connell B."/>
            <person name="Jenkins J."/>
            <person name="Brandt A."/>
            <person name="Calef R."/>
            <person name="Tung C.H."/>
            <person name="Huang T.K."/>
            <person name="Schmutz J."/>
            <person name="Satoh N."/>
            <person name="Yu J.K."/>
            <person name="Putnam N.H."/>
            <person name="Green R.E."/>
            <person name="Rokhsar D.S."/>
        </authorList>
    </citation>
    <scope>NUCLEOTIDE SEQUENCE [LARGE SCALE GENOMIC DNA]</scope>
    <source>
        <strain evidence="7">S238N-H82</strain>
    </source>
</reference>
<dbReference type="OrthoDB" id="310895at2759"/>
<dbReference type="InterPro" id="IPR015590">
    <property type="entry name" value="Aldehyde_DH_dom"/>
</dbReference>
<dbReference type="PROSITE" id="PS00070">
    <property type="entry name" value="ALDEHYDE_DEHYDR_CYS"/>
    <property type="match status" value="1"/>
</dbReference>
<protein>
    <recommendedName>
        <fullName evidence="3">Succinate-semialdehyde dehydrogenase, mitochondrial</fullName>
        <ecNumber evidence="2">1.2.1.24</ecNumber>
    </recommendedName>
    <alternativeName>
        <fullName evidence="5">NAD(+)-dependent succinic semialdehyde dehydrogenase</fullName>
    </alternativeName>
</protein>
<organism evidence="7 8">
    <name type="scientific">Branchiostoma floridae</name>
    <name type="common">Florida lancelet</name>
    <name type="synonym">Amphioxus</name>
    <dbReference type="NCBI Taxonomy" id="7739"/>
    <lineage>
        <taxon>Eukaryota</taxon>
        <taxon>Metazoa</taxon>
        <taxon>Chordata</taxon>
        <taxon>Cephalochordata</taxon>
        <taxon>Leptocardii</taxon>
        <taxon>Amphioxiformes</taxon>
        <taxon>Branchiostomatidae</taxon>
        <taxon>Branchiostoma</taxon>
    </lineage>
</organism>
<proteinExistence type="inferred from homology"/>
<dbReference type="PANTHER" id="PTHR43353:SF5">
    <property type="entry name" value="SUCCINATE-SEMIALDEHYDE DEHYDROGENASE, MITOCHONDRIAL"/>
    <property type="match status" value="1"/>
</dbReference>
<dbReference type="KEGG" id="bfo:118412347"/>
<dbReference type="InterPro" id="IPR016160">
    <property type="entry name" value="Ald_DH_CS_CYS"/>
</dbReference>
<comment type="similarity">
    <text evidence="1">Belongs to the aldehyde dehydrogenase family.</text>
</comment>
<dbReference type="GeneID" id="118412347"/>
<dbReference type="GO" id="GO:0009450">
    <property type="term" value="P:gamma-aminobutyric acid catabolic process"/>
    <property type="evidence" value="ECO:0000318"/>
    <property type="project" value="GO_Central"/>
</dbReference>
<dbReference type="InterPro" id="IPR050740">
    <property type="entry name" value="Aldehyde_DH_Superfamily"/>
</dbReference>
<gene>
    <name evidence="8" type="primary">LOC118412347</name>
</gene>
<dbReference type="Gene3D" id="3.40.605.10">
    <property type="entry name" value="Aldehyde Dehydrogenase, Chain A, domain 1"/>
    <property type="match status" value="2"/>
</dbReference>
<dbReference type="InterPro" id="IPR016163">
    <property type="entry name" value="Ald_DH_C"/>
</dbReference>
<dbReference type="Gene3D" id="3.40.309.10">
    <property type="entry name" value="Aldehyde Dehydrogenase, Chain A, domain 2"/>
    <property type="match status" value="2"/>
</dbReference>